<evidence type="ECO:0000256" key="1">
    <source>
        <dbReference type="SAM" id="Phobius"/>
    </source>
</evidence>
<dbReference type="EMBL" id="MG193509">
    <property type="protein sequence ID" value="AXS66436.1"/>
    <property type="molecule type" value="Genomic_DNA"/>
</dbReference>
<keyword evidence="1" id="KW-0472">Membrane</keyword>
<name>A0A346RK39_9COLE</name>
<proteinExistence type="predicted"/>
<keyword evidence="2" id="KW-0496">Mitochondrion</keyword>
<sequence>MPQMSPMMWTLILINSMFLILMLNCLMFFLFKPKNFKIKSINSYLIWKW</sequence>
<organism evidence="2">
    <name type="scientific">Elateroidea sp. 5 KM-2017</name>
    <dbReference type="NCBI Taxonomy" id="2219428"/>
    <lineage>
        <taxon>Eukaryota</taxon>
        <taxon>Metazoa</taxon>
        <taxon>Ecdysozoa</taxon>
        <taxon>Arthropoda</taxon>
        <taxon>Hexapoda</taxon>
        <taxon>Insecta</taxon>
        <taxon>Pterygota</taxon>
        <taxon>Neoptera</taxon>
        <taxon>Endopterygota</taxon>
        <taxon>Coleoptera</taxon>
        <taxon>Polyphaga</taxon>
        <taxon>Elateriformia</taxon>
        <taxon>Elateroidea</taxon>
    </lineage>
</organism>
<protein>
    <submittedName>
        <fullName evidence="2">ATP synthase F0 subunit 8</fullName>
    </submittedName>
</protein>
<evidence type="ECO:0000313" key="2">
    <source>
        <dbReference type="EMBL" id="AXS66436.1"/>
    </source>
</evidence>
<geneLocation type="mitochondrion" evidence="2"/>
<feature type="transmembrane region" description="Helical" evidence="1">
    <location>
        <begin position="6"/>
        <end position="31"/>
    </location>
</feature>
<reference evidence="2" key="1">
    <citation type="journal article" date="2018" name="J. ISSAAS">
        <title>The contribution of mitochondrial metagenomics to large-scale data mining and phylogenetic analysis of Coleoptera.</title>
        <authorList>
            <person name="Miller K."/>
            <person name="Linard B."/>
            <person name="Motyka M."/>
            <person name="Bocek M."/>
            <person name="Vogler A.P."/>
        </authorList>
    </citation>
    <scope>NUCLEOTIDE SEQUENCE</scope>
</reference>
<keyword evidence="1" id="KW-1133">Transmembrane helix</keyword>
<accession>A0A346RK39</accession>
<keyword evidence="1" id="KW-0812">Transmembrane</keyword>
<dbReference type="AlphaFoldDB" id="A0A346RK39"/>
<gene>
    <name evidence="2" type="primary">atp8</name>
</gene>